<dbReference type="SUPFAM" id="SSF48464">
    <property type="entry name" value="ENTH/VHS domain"/>
    <property type="match status" value="1"/>
</dbReference>
<accession>A0A0B7KQ96</accession>
<gene>
    <name evidence="3" type="ORF">BN869_000013163_1</name>
</gene>
<dbReference type="AlphaFoldDB" id="A0A0B7KQ96"/>
<feature type="region of interest" description="Disordered" evidence="1">
    <location>
        <begin position="1"/>
        <end position="29"/>
    </location>
</feature>
<evidence type="ECO:0000313" key="3">
    <source>
        <dbReference type="EMBL" id="CEO57105.1"/>
    </source>
</evidence>
<dbReference type="Gene3D" id="1.25.40.90">
    <property type="match status" value="1"/>
</dbReference>
<proteinExistence type="predicted"/>
<sequence>MECRSDRGIQKREPRPDCNEGKSPKEVVPEDFNEGVSAAKLLVEGNISEAPSLVQLQKIAERTLESPPEAKGVMRSLEFYFWYSDTVDALLVFRALQVLDYLVHCGPRQFENWAKGNIDRLQEIEKNEETYVQAQELWTLISSYTRDLVRVLSDPELLMVERSWSELWASRVEATIPVHLQVRNEEIRIRDEYSGDCSGYDQQLPPYPGPRATEFPPEKPRVVVPSKQLQRSITPVQRQRDNVPMYPEIEETLSLSTSTQTPTRGPGDAGGYFVRAKSPIHTNPTIPEQLLGARVSSRNAL</sequence>
<dbReference type="InterPro" id="IPR008942">
    <property type="entry name" value="ENTH_VHS"/>
</dbReference>
<organism evidence="3">
    <name type="scientific">Bionectria ochroleuca</name>
    <name type="common">Gliocladium roseum</name>
    <dbReference type="NCBI Taxonomy" id="29856"/>
    <lineage>
        <taxon>Eukaryota</taxon>
        <taxon>Fungi</taxon>
        <taxon>Dikarya</taxon>
        <taxon>Ascomycota</taxon>
        <taxon>Pezizomycotina</taxon>
        <taxon>Sordariomycetes</taxon>
        <taxon>Hypocreomycetidae</taxon>
        <taxon>Hypocreales</taxon>
        <taxon>Bionectriaceae</taxon>
        <taxon>Clonostachys</taxon>
    </lineage>
</organism>
<evidence type="ECO:0000259" key="2">
    <source>
        <dbReference type="PROSITE" id="PS50942"/>
    </source>
</evidence>
<protein>
    <recommendedName>
        <fullName evidence="2">ENTH domain-containing protein</fullName>
    </recommendedName>
</protein>
<name>A0A0B7KQ96_BIOOC</name>
<dbReference type="PROSITE" id="PS50942">
    <property type="entry name" value="ENTH"/>
    <property type="match status" value="1"/>
</dbReference>
<evidence type="ECO:0000256" key="1">
    <source>
        <dbReference type="SAM" id="MobiDB-lite"/>
    </source>
</evidence>
<dbReference type="EMBL" id="CDPU01000086">
    <property type="protein sequence ID" value="CEO57105.1"/>
    <property type="molecule type" value="Genomic_DNA"/>
</dbReference>
<feature type="compositionally biased region" description="Basic and acidic residues" evidence="1">
    <location>
        <begin position="1"/>
        <end position="28"/>
    </location>
</feature>
<feature type="domain" description="ENTH" evidence="2">
    <location>
        <begin position="26"/>
        <end position="162"/>
    </location>
</feature>
<reference evidence="3" key="1">
    <citation type="submission" date="2015-01" db="EMBL/GenBank/DDBJ databases">
        <authorList>
            <person name="Durling Mikael"/>
        </authorList>
    </citation>
    <scope>NUCLEOTIDE SEQUENCE</scope>
</reference>
<dbReference type="InterPro" id="IPR013809">
    <property type="entry name" value="ENTH"/>
</dbReference>
<dbReference type="Pfam" id="PF01417">
    <property type="entry name" value="ENTH"/>
    <property type="match status" value="1"/>
</dbReference>